<feature type="transmembrane region" description="Helical" evidence="1">
    <location>
        <begin position="68"/>
        <end position="88"/>
    </location>
</feature>
<reference evidence="3 4" key="1">
    <citation type="submission" date="2016-10" db="EMBL/GenBank/DDBJ databases">
        <title>Draft genome sequence of Coniochaeta ligniaria NRRL30616, a lignocellulolytic fungus for bioabatement of inhibitors in plant biomass hydrolysates.</title>
        <authorList>
            <consortium name="DOE Joint Genome Institute"/>
            <person name="Jimenez D.J."/>
            <person name="Hector R.E."/>
            <person name="Riley R."/>
            <person name="Sun H."/>
            <person name="Grigoriev I.V."/>
            <person name="Van Elsas J.D."/>
            <person name="Nichols N.N."/>
        </authorList>
    </citation>
    <scope>NUCLEOTIDE SEQUENCE [LARGE SCALE GENOMIC DNA]</scope>
    <source>
        <strain evidence="3 4">NRRL 30616</strain>
    </source>
</reference>
<dbReference type="AlphaFoldDB" id="A0A1J7JT51"/>
<evidence type="ECO:0000313" key="3">
    <source>
        <dbReference type="EMBL" id="OIW33176.1"/>
    </source>
</evidence>
<keyword evidence="4" id="KW-1185">Reference proteome</keyword>
<dbReference type="PANTHER" id="PTHR37019">
    <property type="entry name" value="CHROMOSOME 1, WHOLE GENOME SHOTGUN SEQUENCE"/>
    <property type="match status" value="1"/>
</dbReference>
<feature type="transmembrane region" description="Helical" evidence="1">
    <location>
        <begin position="140"/>
        <end position="162"/>
    </location>
</feature>
<dbReference type="EMBL" id="KV875094">
    <property type="protein sequence ID" value="OIW33176.1"/>
    <property type="molecule type" value="Genomic_DNA"/>
</dbReference>
<organism evidence="3 4">
    <name type="scientific">Coniochaeta ligniaria NRRL 30616</name>
    <dbReference type="NCBI Taxonomy" id="1408157"/>
    <lineage>
        <taxon>Eukaryota</taxon>
        <taxon>Fungi</taxon>
        <taxon>Dikarya</taxon>
        <taxon>Ascomycota</taxon>
        <taxon>Pezizomycotina</taxon>
        <taxon>Sordariomycetes</taxon>
        <taxon>Sordariomycetidae</taxon>
        <taxon>Coniochaetales</taxon>
        <taxon>Coniochaetaceae</taxon>
        <taxon>Coniochaeta</taxon>
    </lineage>
</organism>
<keyword evidence="1" id="KW-0472">Membrane</keyword>
<evidence type="ECO:0000259" key="2">
    <source>
        <dbReference type="Pfam" id="PF24803"/>
    </source>
</evidence>
<dbReference type="InterPro" id="IPR056121">
    <property type="entry name" value="DUF7704"/>
</dbReference>
<keyword evidence="1" id="KW-0812">Transmembrane</keyword>
<keyword evidence="1" id="KW-1133">Transmembrane helix</keyword>
<evidence type="ECO:0000313" key="4">
    <source>
        <dbReference type="Proteomes" id="UP000182658"/>
    </source>
</evidence>
<protein>
    <recommendedName>
        <fullName evidence="2">DUF7704 domain-containing protein</fullName>
    </recommendedName>
</protein>
<dbReference type="InParanoid" id="A0A1J7JT51"/>
<proteinExistence type="predicted"/>
<feature type="transmembrane region" description="Helical" evidence="1">
    <location>
        <begin position="27"/>
        <end position="48"/>
    </location>
</feature>
<dbReference type="PANTHER" id="PTHR37019:SF1">
    <property type="entry name" value="EXPERA DOMAIN-CONTAINING PROTEIN"/>
    <property type="match status" value="1"/>
</dbReference>
<accession>A0A1J7JT51</accession>
<dbReference type="OrthoDB" id="5313995at2759"/>
<evidence type="ECO:0000256" key="1">
    <source>
        <dbReference type="SAM" id="Phobius"/>
    </source>
</evidence>
<gene>
    <name evidence="3" type="ORF">CONLIGDRAFT_163593</name>
</gene>
<dbReference type="Proteomes" id="UP000182658">
    <property type="component" value="Unassembled WGS sequence"/>
</dbReference>
<dbReference type="Pfam" id="PF24803">
    <property type="entry name" value="DUF7704"/>
    <property type="match status" value="1"/>
</dbReference>
<sequence length="173" mass="19172">MADAKPAGQSPAVPTKTRTAAAFSLPLIYRLFFLLIEPISALVGAYYAYFGQDEYLRLTHAASAPSPIPLGTSITMSQLANLYFFFAINEALVLRSTSDIRVWKTVLFCLVIADLGHLYTVRGLGPEIYWSFTKWNAIDWGNIPFVYLGATMRLAFLANIGLGKGRKLTKKEN</sequence>
<feature type="domain" description="DUF7704" evidence="2">
    <location>
        <begin position="23"/>
        <end position="160"/>
    </location>
</feature>
<feature type="transmembrane region" description="Helical" evidence="1">
    <location>
        <begin position="100"/>
        <end position="120"/>
    </location>
</feature>
<name>A0A1J7JT51_9PEZI</name>